<dbReference type="AlphaFoldDB" id="A0AAV8WDQ4"/>
<keyword evidence="4" id="KW-1185">Reference proteome</keyword>
<proteinExistence type="predicted"/>
<dbReference type="Pfam" id="PF08768">
    <property type="entry name" value="THAP4_heme-bd"/>
    <property type="match status" value="1"/>
</dbReference>
<evidence type="ECO:0000313" key="3">
    <source>
        <dbReference type="EMBL" id="KAJ8924185.1"/>
    </source>
</evidence>
<comment type="catalytic activity">
    <reaction evidence="1">
        <text>peroxynitrite = nitrate</text>
        <dbReference type="Rhea" id="RHEA:63116"/>
        <dbReference type="ChEBI" id="CHEBI:17632"/>
        <dbReference type="ChEBI" id="CHEBI:25941"/>
    </reaction>
    <physiologicalReaction direction="left-to-right" evidence="1">
        <dbReference type="Rhea" id="RHEA:63117"/>
    </physiologicalReaction>
</comment>
<gene>
    <name evidence="3" type="ORF">NQ315_006976</name>
</gene>
<reference evidence="3 4" key="1">
    <citation type="journal article" date="2023" name="Insect Mol. Biol.">
        <title>Genome sequencing provides insights into the evolution of gene families encoding plant cell wall-degrading enzymes in longhorned beetles.</title>
        <authorList>
            <person name="Shin N.R."/>
            <person name="Okamura Y."/>
            <person name="Kirsch R."/>
            <person name="Pauchet Y."/>
        </authorList>
    </citation>
    <scope>NUCLEOTIDE SEQUENCE [LARGE SCALE GENOMIC DNA]</scope>
    <source>
        <strain evidence="3">EAD_L_NR</strain>
    </source>
</reference>
<evidence type="ECO:0000313" key="4">
    <source>
        <dbReference type="Proteomes" id="UP001159042"/>
    </source>
</evidence>
<protein>
    <recommendedName>
        <fullName evidence="2">THAP4-like heme-binding domain-containing protein</fullName>
    </recommendedName>
</protein>
<dbReference type="InterPro" id="IPR014878">
    <property type="entry name" value="THAP4-like_heme-bd"/>
</dbReference>
<dbReference type="PANTHER" id="PTHR15854">
    <property type="entry name" value="THAP4 PROTEIN"/>
    <property type="match status" value="1"/>
</dbReference>
<name>A0AAV8WDQ4_9CUCU</name>
<feature type="domain" description="THAP4-like heme-binding" evidence="2">
    <location>
        <begin position="10"/>
        <end position="160"/>
    </location>
</feature>
<dbReference type="SUPFAM" id="SSF50814">
    <property type="entry name" value="Lipocalins"/>
    <property type="match status" value="1"/>
</dbReference>
<comment type="caution">
    <text evidence="3">The sequence shown here is derived from an EMBL/GenBank/DDBJ whole genome shotgun (WGS) entry which is preliminary data.</text>
</comment>
<sequence>MQPGPIHKDLNALKWIIGKWGSIKAEGSFPTIESFKYCEEISFTSVGQPVLNYSSLSWHPIKLNPMHLESGFLRVKPGTNQVSFMVAHNFGLTSLEEGCFTENKLEVKSSRIERMHFAKDPKVLEIVRTYELLQDGNLELILSMSTTNTPLTQHLKVQYLKCLL</sequence>
<dbReference type="Proteomes" id="UP001159042">
    <property type="component" value="Unassembled WGS sequence"/>
</dbReference>
<accession>A0AAV8WDQ4</accession>
<dbReference type="PANTHER" id="PTHR15854:SF4">
    <property type="entry name" value="PEROXYNITRITE ISOMERASE THAP4"/>
    <property type="match status" value="1"/>
</dbReference>
<evidence type="ECO:0000259" key="2">
    <source>
        <dbReference type="Pfam" id="PF08768"/>
    </source>
</evidence>
<dbReference type="InterPro" id="IPR012674">
    <property type="entry name" value="Calycin"/>
</dbReference>
<dbReference type="CDD" id="cd07828">
    <property type="entry name" value="lipocalin_heme-bd-THAP4-like"/>
    <property type="match status" value="1"/>
</dbReference>
<organism evidence="3 4">
    <name type="scientific">Exocentrus adspersus</name>
    <dbReference type="NCBI Taxonomy" id="1586481"/>
    <lineage>
        <taxon>Eukaryota</taxon>
        <taxon>Metazoa</taxon>
        <taxon>Ecdysozoa</taxon>
        <taxon>Arthropoda</taxon>
        <taxon>Hexapoda</taxon>
        <taxon>Insecta</taxon>
        <taxon>Pterygota</taxon>
        <taxon>Neoptera</taxon>
        <taxon>Endopterygota</taxon>
        <taxon>Coleoptera</taxon>
        <taxon>Polyphaga</taxon>
        <taxon>Cucujiformia</taxon>
        <taxon>Chrysomeloidea</taxon>
        <taxon>Cerambycidae</taxon>
        <taxon>Lamiinae</taxon>
        <taxon>Acanthocinini</taxon>
        <taxon>Exocentrus</taxon>
    </lineage>
</organism>
<dbReference type="Gene3D" id="2.40.128.20">
    <property type="match status" value="1"/>
</dbReference>
<dbReference type="EMBL" id="JANEYG010000003">
    <property type="protein sequence ID" value="KAJ8924185.1"/>
    <property type="molecule type" value="Genomic_DNA"/>
</dbReference>
<dbReference type="InterPro" id="IPR045165">
    <property type="entry name" value="Nitrobindin"/>
</dbReference>
<evidence type="ECO:0000256" key="1">
    <source>
        <dbReference type="ARBA" id="ARBA00036993"/>
    </source>
</evidence>